<keyword evidence="3" id="KW-1185">Reference proteome</keyword>
<accession>A0A929L6X4</accession>
<keyword evidence="2" id="KW-0121">Carboxypeptidase</keyword>
<dbReference type="SUPFAM" id="SSF49464">
    <property type="entry name" value="Carboxypeptidase regulatory domain-like"/>
    <property type="match status" value="2"/>
</dbReference>
<dbReference type="EMBL" id="JADFFL010000011">
    <property type="protein sequence ID" value="MBE9664306.1"/>
    <property type="molecule type" value="Genomic_DNA"/>
</dbReference>
<keyword evidence="2" id="KW-0378">Hydrolase</keyword>
<evidence type="ECO:0000313" key="3">
    <source>
        <dbReference type="Proteomes" id="UP000622475"/>
    </source>
</evidence>
<dbReference type="Proteomes" id="UP000622475">
    <property type="component" value="Unassembled WGS sequence"/>
</dbReference>
<dbReference type="InterPro" id="IPR008969">
    <property type="entry name" value="CarboxyPept-like_regulatory"/>
</dbReference>
<evidence type="ECO:0000313" key="2">
    <source>
        <dbReference type="EMBL" id="MBE9664306.1"/>
    </source>
</evidence>
<dbReference type="Pfam" id="PF13620">
    <property type="entry name" value="CarboxypepD_reg"/>
    <property type="match status" value="1"/>
</dbReference>
<organism evidence="2 3">
    <name type="scientific">Mucilaginibacter myungsuensis</name>
    <dbReference type="NCBI Taxonomy" id="649104"/>
    <lineage>
        <taxon>Bacteria</taxon>
        <taxon>Pseudomonadati</taxon>
        <taxon>Bacteroidota</taxon>
        <taxon>Sphingobacteriia</taxon>
        <taxon>Sphingobacteriales</taxon>
        <taxon>Sphingobacteriaceae</taxon>
        <taxon>Mucilaginibacter</taxon>
    </lineage>
</organism>
<sequence>MSGFQPKFTKLFGHALMLAVLMLSFAFTIKKADDPIDKLIAALQKWSTINPQEKVYIHMDKPYYALGDTIWFKGYVMTGSRHQLSAVSGAVHVDLVNDRDSIIRSLKLPVSAGMVMGDLELGDGFTEGNYRLRAYTQWMRNAGEEYFFHKTFTVGSIISNNVITRSSYQYVTNNNKTELQGTLTFTDDKGSPLANTDILYRYFVNKKAAWRREGKTNAKGELLLTIDTDKNTELAGTYIRAYLQNADKRTIIRDFPVKASLSKTDVQFFPEGGQLVNGITSRVGFKALGVEGLGVKVTGKVTDNEGKEVAVINSGFAGMGSFVLRPQTGKIYSAKLVFEDGSNQTIALPKAADQGYVLSVIQTRKDSLLVRIGASAGMVSQTINVIAQTGGETVFASPITVQSQATSIWMAKKDFPSGIAQFTIFNANGDPLNERVAFIKSNDQLQLSVKSNKAEYKSREAIFLNIDALNGTKKPVAGNFSVSVIDESKLPSDERSENSIWANTLLTADIKGYVEKPNYYFLNDDDVTNAELDNLMLTQGYRRFVWKDIMTNMAATEAAKPKFEAEGLGFKVTGRVLTLGKKPLEGALVRMMSRVANVSLADTTDAEGKFKFDGIFLTDSIKFAIQARDQKNTDKVIIQLDTLPKLTLNKNPNLADVNTDINTTMKEYIAISKKQDEVYEKAGMFDKVQRLREVRIGATKSKPEALAPQGMFTIPEGTADFSMKLESPERAGTLLDAFRMRMPAGTRIQTAPNGTLVLQDLRGVKLNLIVNGRRITNDDEIYEELDGGIVPTDVARIDVVRTSQAQISRLGGPAIMIVTKAVSTRQQAYTPNIANISPKGFNRAREFYQPKYGRPGEASVMPDLRTTVYWNPYLKTGTDGKATIAFFNADGPGDYKVIVEGIDADGQLGRQVLRYKVSGGAGIASSTSTPMAKAAAGAPVMIATALDTMRQKLPIEKVYLHTDRPYYNIGDTLWFKGYLTDAEGRPSKQSGMLYVELDNDSTEAVRRVSLRVKDGMATGQIPLLTNIFREGGYTLRAYTNWMQNFGQDLIYSQRFYLGVPATDAWLVKSSAGIKREGDKDRLDVELKLNRANNKLSPLAMKKVEVKIYEGDRYLYREEMQTGVDGSLKLGKALKDKLDGRILRVQIKSLEADDKEKTVQVPLRINRSQKTDLQFLPEGGHLVAGLKSVVAFKAIGEDGKSTPVIGQVTDSKGNKVADFTTLNKGMGRFDITPVAGETYMAKIMQPAGIAQTYKLPKVNAAGTVLHIDNEESTDMVKISIAASAGVAANPALPADSGYNLIGTSSGGRIIYSGKAELNGAAVMVKKQDLPAGITRFSLLKGKTVLNERAVYIENKDQLNIKIATNKTAYAKRDSVALEVTVTDKTGVPVQGNFSLAVTDNTQVRPDSILNNGIATRLLLSAGLKGHIEDPGYYLDRKNRVALDNLLLTQGWTGYDWKDIFAQQAPKYKAEKDFVIAGKVVNLSNKPVPNSEVMLSSQKPNFLKTTQTDANGRYVFNKLPLTDSGSFFLQANGKNGKARSFGGITVEKFVPLPVPETFRDPVLPWNVNSDTVQLNYVKRVGQQKDANVQGLGTMLREVNIKNGKVIKNSANRAGPGRSDLSFDEADIKASSVLNLWELMRQKLPGLKVVEYHNMPTLKLNNFLVVIDIDGGGLPLQLASPPTVDDLIAELSMYQIATFAGMEVLYSRQFMAKYAFNGNVGPYKGTEILESEQKVIGSLPWDEPTDAWRYGGPFYAGASTTRPGYLEARANVLTNAAVDIAVIVITTKGGTGWQRGDAPANVTYRPLPVMQAQRFYSPRYKVDAKDAGIPDYRATVHWDPNVVTDVNGKAKLSFFTSDLPKDYTINFQGMTPNGELGSMVKKMGAGDKNPPVAVGEAPPAAKPVIDGSPSPGPSAPVTTNNDAEQIKPDPGTMSPVATAIDDLQKKLPMEKVYVHTDKAYYNLGDTLWFKAYIKDGENRPSKQSGLLYVEMDDDSTEAVRRMAIPVKDGVAWGEMKLSPKIFQEGGHTLRAYTNWMQNFGDDKFFRQRFYIGMPVRTAWLVKSEAGIKKVEDKNQLEVDIRLTYGDKRPIALKDLEVKIYEGKYYLHREKLRTGVDGSLKLNHILKDKVDGGNLRVQLTSLNEADKGKRLQVPLTIKRAGKTDLQFLPEGGQLVAGLKSTVGFKALSEDGRGMDLSADIFDSKGTKVTSISSLYNGMGTFELTSLANEVYTARVTKPLVAEKEFKLPAVKAVGTVLHISNPEQSGAIEVNIAGLTGVQGTEPFYLIATSGGKVRYSQTIDEQNSVLKVSKQLFPTGVARFTLMKGRQPLNDRMVFVDHRERLSFSIASNKKRYNKRDSVALDIVVKDPTGMPLKGNFSLAVTDNSMVRPDTVGNNNIGTSLLLGSELKGFVEQPGYYINRTDKNAWQALDNLLLTQGWNSYDWGDAFKPEKKPKYAAEKEFAVAGQVLGLTGKPVPNSSVLISSTKSNFAATTFTDAEGRFRETKVPRLDSGAFFIQAQNAKGKELTFGEVVVDKVIFPKVPESHRNTVMPWYVNSDTAQLNLVRRLAQKADMSNIKGVGTMLRNVEIKKAKVIKGSLNPYRGADLAFDEADILESEATSLWQLLKQKMPSLQIVGVIMLDQYHGVPVLKYNHYLINGGSPATFHPTSFAISGDVPVPDKRIGTSSAKDLRMDGSQLILWLPEVTKEAVLQAMMEIQIPMLKGMEIAYSTDYVTQNRNYYFASIELTSKGGVGWFRERQPNVAYYRPLPRFVPREFYSPRYKLNAPIKGEPDYRSTLYWEPNLITDVNGKARVSFFTSDLPTNYTINIQGTSGDGYIGGAVLKLPDLLKQL</sequence>
<gene>
    <name evidence="2" type="ORF">IRJ16_20665</name>
</gene>
<dbReference type="RefSeq" id="WP_194113559.1">
    <property type="nucleotide sequence ID" value="NZ_JADFFL010000011.1"/>
</dbReference>
<protein>
    <submittedName>
        <fullName evidence="2">Carboxypeptidase regulatory-like domain-containing protein</fullName>
    </submittedName>
</protein>
<reference evidence="2" key="1">
    <citation type="submission" date="2020-10" db="EMBL/GenBank/DDBJ databases">
        <title>Mucilaginibacter mali sp. nov., isolated from rhizosphere soil of apple orchard.</title>
        <authorList>
            <person name="Lee J.-S."/>
            <person name="Kim H.S."/>
            <person name="Kim J.-S."/>
        </authorList>
    </citation>
    <scope>NUCLEOTIDE SEQUENCE</scope>
    <source>
        <strain evidence="2">KCTC 22746</strain>
    </source>
</reference>
<proteinExistence type="predicted"/>
<feature type="region of interest" description="Disordered" evidence="1">
    <location>
        <begin position="1901"/>
        <end position="1929"/>
    </location>
</feature>
<comment type="caution">
    <text evidence="2">The sequence shown here is derived from an EMBL/GenBank/DDBJ whole genome shotgun (WGS) entry which is preliminary data.</text>
</comment>
<name>A0A929L6X4_9SPHI</name>
<dbReference type="GO" id="GO:0004180">
    <property type="term" value="F:carboxypeptidase activity"/>
    <property type="evidence" value="ECO:0007669"/>
    <property type="project" value="UniProtKB-KW"/>
</dbReference>
<dbReference type="Gene3D" id="2.60.40.1930">
    <property type="match status" value="3"/>
</dbReference>
<evidence type="ECO:0000256" key="1">
    <source>
        <dbReference type="SAM" id="MobiDB-lite"/>
    </source>
</evidence>
<keyword evidence="2" id="KW-0645">Protease</keyword>